<dbReference type="OrthoDB" id="369408at2"/>
<evidence type="ECO:0000313" key="2">
    <source>
        <dbReference type="Proteomes" id="UP000002318"/>
    </source>
</evidence>
<dbReference type="HOGENOM" id="CLU_1460697_0_0_12"/>
<keyword evidence="2" id="KW-1185">Reference proteome</keyword>
<evidence type="ECO:0000313" key="1">
    <source>
        <dbReference type="EMBL" id="ADK81531.1"/>
    </source>
</evidence>
<dbReference type="EMBL" id="CP002116">
    <property type="protein sequence ID" value="ADK81531.1"/>
    <property type="molecule type" value="Genomic_DNA"/>
</dbReference>
<name>E1R3A0_SEDSS</name>
<dbReference type="RefSeq" id="WP_013254994.1">
    <property type="nucleotide sequence ID" value="NC_014364.1"/>
</dbReference>
<organism evidence="1 2">
    <name type="scientific">Sediminispirochaeta smaragdinae (strain DSM 11293 / JCM 15392 / SEBR 4228)</name>
    <name type="common">Spirochaeta smaragdinae</name>
    <dbReference type="NCBI Taxonomy" id="573413"/>
    <lineage>
        <taxon>Bacteria</taxon>
        <taxon>Pseudomonadati</taxon>
        <taxon>Spirochaetota</taxon>
        <taxon>Spirochaetia</taxon>
        <taxon>Spirochaetales</taxon>
        <taxon>Spirochaetaceae</taxon>
        <taxon>Sediminispirochaeta</taxon>
    </lineage>
</organism>
<dbReference type="KEGG" id="ssm:Spirs_2417"/>
<dbReference type="AlphaFoldDB" id="E1R3A0"/>
<accession>E1R3A0</accession>
<sequence>MAPKALDLFQAYSQDKLPREGGYIVSSFFEGRTAYSIYEVVAYSGVKSIYLTEEGLTFQTDGNKLFVLVEPATYPQKFVEPFRRDTKHQIPQRFNELEIYTAKNQTKVMVSKEPIISYGSFTIMKPSGINFSLLFYANDEVMDTLGYFFTETLNREAGIPKSDARQAHKSILEGIKKFGIW</sequence>
<dbReference type="eggNOG" id="ENOG5033TSC">
    <property type="taxonomic scope" value="Bacteria"/>
</dbReference>
<dbReference type="STRING" id="573413.Spirs_2417"/>
<gene>
    <name evidence="1" type="ordered locus">Spirs_2417</name>
</gene>
<protein>
    <submittedName>
        <fullName evidence="1">Uncharacterized protein</fullName>
    </submittedName>
</protein>
<proteinExistence type="predicted"/>
<dbReference type="Proteomes" id="UP000002318">
    <property type="component" value="Chromosome"/>
</dbReference>
<reference evidence="1 2" key="1">
    <citation type="journal article" date="2010" name="Stand. Genomic Sci.">
        <title>Complete genome sequence of Spirochaeta smaragdinae type strain (SEBR 4228).</title>
        <authorList>
            <person name="Mavromatis K."/>
            <person name="Yasawong M."/>
            <person name="Chertkov O."/>
            <person name="Lapidus A."/>
            <person name="Lucas S."/>
            <person name="Nolan M."/>
            <person name="Del Rio T.G."/>
            <person name="Tice H."/>
            <person name="Cheng J.F."/>
            <person name="Pitluck S."/>
            <person name="Liolios K."/>
            <person name="Ivanova N."/>
            <person name="Tapia R."/>
            <person name="Han C."/>
            <person name="Bruce D."/>
            <person name="Goodwin L."/>
            <person name="Pati A."/>
            <person name="Chen A."/>
            <person name="Palaniappan K."/>
            <person name="Land M."/>
            <person name="Hauser L."/>
            <person name="Chang Y.J."/>
            <person name="Jeffries C.D."/>
            <person name="Detter J.C."/>
            <person name="Rohde M."/>
            <person name="Brambilla E."/>
            <person name="Spring S."/>
            <person name="Goker M."/>
            <person name="Sikorski J."/>
            <person name="Woyke T."/>
            <person name="Bristow J."/>
            <person name="Eisen J.A."/>
            <person name="Markowitz V."/>
            <person name="Hugenholtz P."/>
            <person name="Klenk H.P."/>
            <person name="Kyrpides N.C."/>
        </authorList>
    </citation>
    <scope>NUCLEOTIDE SEQUENCE [LARGE SCALE GENOMIC DNA]</scope>
    <source>
        <strain evidence="2">DSM 11293 / JCM 15392 / SEBR 4228</strain>
    </source>
</reference>